<gene>
    <name evidence="2" type="ORF">GCM10009768_13740</name>
</gene>
<evidence type="ECO:0000313" key="3">
    <source>
        <dbReference type="Proteomes" id="UP001500851"/>
    </source>
</evidence>
<keyword evidence="3" id="KW-1185">Reference proteome</keyword>
<dbReference type="Proteomes" id="UP001500851">
    <property type="component" value="Unassembled WGS sequence"/>
</dbReference>
<sequence>MHAGEPAPTAERLMRSRYSAFALGLGAYLLDSWHPSTRPESLELDPEVEWRRLLVETTERGGPFDREGFVVFTAIGRTPEGRFEQRERSRFLRDRDGLAATAPERWRYVDGDPLDAS</sequence>
<dbReference type="InterPro" id="IPR048469">
    <property type="entry name" value="YchJ-like_M"/>
</dbReference>
<dbReference type="SUPFAM" id="SSF54427">
    <property type="entry name" value="NTF2-like"/>
    <property type="match status" value="1"/>
</dbReference>
<comment type="caution">
    <text evidence="2">The sequence shown here is derived from an EMBL/GenBank/DDBJ whole genome shotgun (WGS) entry which is preliminary data.</text>
</comment>
<evidence type="ECO:0000259" key="1">
    <source>
        <dbReference type="Pfam" id="PF17775"/>
    </source>
</evidence>
<accession>A0ABN2LFV3</accession>
<proteinExistence type="predicted"/>
<organism evidence="2 3">
    <name type="scientific">Leucobacter iarius</name>
    <dbReference type="NCBI Taxonomy" id="333963"/>
    <lineage>
        <taxon>Bacteria</taxon>
        <taxon>Bacillati</taxon>
        <taxon>Actinomycetota</taxon>
        <taxon>Actinomycetes</taxon>
        <taxon>Micrococcales</taxon>
        <taxon>Microbacteriaceae</taxon>
        <taxon>Leucobacter</taxon>
    </lineage>
</organism>
<dbReference type="Gene3D" id="3.10.450.50">
    <property type="match status" value="1"/>
</dbReference>
<dbReference type="InterPro" id="IPR032710">
    <property type="entry name" value="NTF2-like_dom_sf"/>
</dbReference>
<protein>
    <submittedName>
        <fullName evidence="2">YchJ family protein</fullName>
    </submittedName>
</protein>
<dbReference type="EMBL" id="BAAAOB010000001">
    <property type="protein sequence ID" value="GAA1786123.1"/>
    <property type="molecule type" value="Genomic_DNA"/>
</dbReference>
<reference evidence="2 3" key="1">
    <citation type="journal article" date="2019" name="Int. J. Syst. Evol. Microbiol.">
        <title>The Global Catalogue of Microorganisms (GCM) 10K type strain sequencing project: providing services to taxonomists for standard genome sequencing and annotation.</title>
        <authorList>
            <consortium name="The Broad Institute Genomics Platform"/>
            <consortium name="The Broad Institute Genome Sequencing Center for Infectious Disease"/>
            <person name="Wu L."/>
            <person name="Ma J."/>
        </authorList>
    </citation>
    <scope>NUCLEOTIDE SEQUENCE [LARGE SCALE GENOMIC DNA]</scope>
    <source>
        <strain evidence="2 3">JCM 14736</strain>
    </source>
</reference>
<feature type="domain" description="YchJ-like middle NTF2-like" evidence="1">
    <location>
        <begin position="9"/>
        <end position="111"/>
    </location>
</feature>
<name>A0ABN2LFV3_9MICO</name>
<evidence type="ECO:0000313" key="2">
    <source>
        <dbReference type="EMBL" id="GAA1786123.1"/>
    </source>
</evidence>
<dbReference type="Pfam" id="PF17775">
    <property type="entry name" value="YchJ_M-like"/>
    <property type="match status" value="1"/>
</dbReference>